<keyword evidence="3" id="KW-0804">Transcription</keyword>
<dbReference type="SUPFAM" id="SSF46689">
    <property type="entry name" value="Homeodomain-like"/>
    <property type="match status" value="2"/>
</dbReference>
<dbReference type="SMART" id="SM00342">
    <property type="entry name" value="HTH_ARAC"/>
    <property type="match status" value="1"/>
</dbReference>
<keyword evidence="2 6" id="KW-0238">DNA-binding</keyword>
<dbReference type="PROSITE" id="PS01124">
    <property type="entry name" value="HTH_ARAC_FAMILY_2"/>
    <property type="match status" value="1"/>
</dbReference>
<dbReference type="EMBL" id="FNCS01000002">
    <property type="protein sequence ID" value="SDG32832.1"/>
    <property type="molecule type" value="Genomic_DNA"/>
</dbReference>
<evidence type="ECO:0000256" key="2">
    <source>
        <dbReference type="ARBA" id="ARBA00023125"/>
    </source>
</evidence>
<dbReference type="STRING" id="440168.SAMN04487974_10220"/>
<dbReference type="PANTHER" id="PTHR46796">
    <property type="entry name" value="HTH-TYPE TRANSCRIPTIONAL ACTIVATOR RHAS-RELATED"/>
    <property type="match status" value="1"/>
</dbReference>
<dbReference type="Gene3D" id="1.10.10.60">
    <property type="entry name" value="Homeodomain-like"/>
    <property type="match status" value="2"/>
</dbReference>
<protein>
    <submittedName>
        <fullName evidence="6">AraC-type DNA-binding protein</fullName>
    </submittedName>
</protein>
<evidence type="ECO:0000313" key="7">
    <source>
        <dbReference type="Proteomes" id="UP000199495"/>
    </source>
</evidence>
<dbReference type="GO" id="GO:0043565">
    <property type="term" value="F:sequence-specific DNA binding"/>
    <property type="evidence" value="ECO:0007669"/>
    <property type="project" value="InterPro"/>
</dbReference>
<dbReference type="Proteomes" id="UP000199495">
    <property type="component" value="Unassembled WGS sequence"/>
</dbReference>
<dbReference type="InterPro" id="IPR050204">
    <property type="entry name" value="AraC_XylS_family_regulators"/>
</dbReference>
<keyword evidence="1" id="KW-0805">Transcription regulation</keyword>
<feature type="compositionally biased region" description="Gly residues" evidence="4">
    <location>
        <begin position="328"/>
        <end position="337"/>
    </location>
</feature>
<evidence type="ECO:0000256" key="4">
    <source>
        <dbReference type="SAM" id="MobiDB-lite"/>
    </source>
</evidence>
<dbReference type="Pfam" id="PF12833">
    <property type="entry name" value="HTH_18"/>
    <property type="match status" value="1"/>
</dbReference>
<evidence type="ECO:0000256" key="1">
    <source>
        <dbReference type="ARBA" id="ARBA00023015"/>
    </source>
</evidence>
<feature type="domain" description="HTH araC/xylS-type" evidence="5">
    <location>
        <begin position="198"/>
        <end position="296"/>
    </location>
</feature>
<name>A0A1G7TCK8_9HYPH</name>
<dbReference type="PANTHER" id="PTHR46796:SF14">
    <property type="entry name" value="TRANSCRIPTIONAL REGULATORY PROTEIN"/>
    <property type="match status" value="1"/>
</dbReference>
<keyword evidence="7" id="KW-1185">Reference proteome</keyword>
<proteinExistence type="predicted"/>
<dbReference type="AlphaFoldDB" id="A0A1G7TCK8"/>
<dbReference type="OrthoDB" id="110167at2"/>
<dbReference type="InterPro" id="IPR009057">
    <property type="entry name" value="Homeodomain-like_sf"/>
</dbReference>
<feature type="compositionally biased region" description="Gly residues" evidence="4">
    <location>
        <begin position="300"/>
        <end position="319"/>
    </location>
</feature>
<gene>
    <name evidence="6" type="ORF">SAMN04487974_10220</name>
</gene>
<dbReference type="GO" id="GO:0003700">
    <property type="term" value="F:DNA-binding transcription factor activity"/>
    <property type="evidence" value="ECO:0007669"/>
    <property type="project" value="InterPro"/>
</dbReference>
<feature type="region of interest" description="Disordered" evidence="4">
    <location>
        <begin position="293"/>
        <end position="337"/>
    </location>
</feature>
<accession>A0A1G7TCK8</accession>
<evidence type="ECO:0000256" key="3">
    <source>
        <dbReference type="ARBA" id="ARBA00023163"/>
    </source>
</evidence>
<evidence type="ECO:0000259" key="5">
    <source>
        <dbReference type="PROSITE" id="PS01124"/>
    </source>
</evidence>
<sequence length="337" mass="36085">MSGAAKNGDKTPNARAVGVPAVKIIDKGQLLAIRGALTLPAGGEPISIPSFGPSDGYYVSVQLRPLRRAEVWRNGRHVATVNAPSAGVHIFDMRERWRALIYSSFQSVTFSLPRTVFAGEDDGTARTALPEIDIGLIDPTLRHLAMALTPAFARPSEVSQLFAEHVLEAVGQHLRRAYGEISFSELQPTGGLAPWQKRRASDMMRAALDGEISNADLARECGLSPGHFAKAFRQSFGLPPHRWLMRERVRRAMDIMTGTALPLDEIALACGFFDQAHLTRVFRVMVGHTPAAWRRDRGRGGSGDANGRGIVGEGGGLGVGPRVKPEGDGLGVGGAAG</sequence>
<reference evidence="6 7" key="1">
    <citation type="submission" date="2016-10" db="EMBL/GenBank/DDBJ databases">
        <authorList>
            <person name="de Groot N.N."/>
        </authorList>
    </citation>
    <scope>NUCLEOTIDE SEQUENCE [LARGE SCALE GENOMIC DNA]</scope>
    <source>
        <strain evidence="6 7">CGMCC 1.10267</strain>
    </source>
</reference>
<dbReference type="RefSeq" id="WP_090592263.1">
    <property type="nucleotide sequence ID" value="NZ_FNCS01000002.1"/>
</dbReference>
<dbReference type="InterPro" id="IPR018060">
    <property type="entry name" value="HTH_AraC"/>
</dbReference>
<organism evidence="6 7">
    <name type="scientific">Pelagibacterium luteolum</name>
    <dbReference type="NCBI Taxonomy" id="440168"/>
    <lineage>
        <taxon>Bacteria</taxon>
        <taxon>Pseudomonadati</taxon>
        <taxon>Pseudomonadota</taxon>
        <taxon>Alphaproteobacteria</taxon>
        <taxon>Hyphomicrobiales</taxon>
        <taxon>Devosiaceae</taxon>
        <taxon>Pelagibacterium</taxon>
    </lineage>
</organism>
<evidence type="ECO:0000313" key="6">
    <source>
        <dbReference type="EMBL" id="SDG32832.1"/>
    </source>
</evidence>